<evidence type="ECO:0000256" key="2">
    <source>
        <dbReference type="SAM" id="SignalP"/>
    </source>
</evidence>
<dbReference type="CDD" id="cd16018">
    <property type="entry name" value="Enpp"/>
    <property type="match status" value="1"/>
</dbReference>
<dbReference type="SUPFAM" id="SSF53649">
    <property type="entry name" value="Alkaline phosphatase-like"/>
    <property type="match status" value="1"/>
</dbReference>
<dbReference type="Pfam" id="PF01663">
    <property type="entry name" value="Phosphodiest"/>
    <property type="match status" value="1"/>
</dbReference>
<feature type="transmembrane region" description="Helical" evidence="1">
    <location>
        <begin position="430"/>
        <end position="454"/>
    </location>
</feature>
<dbReference type="CTD" id="557817"/>
<keyword evidence="1" id="KW-0812">Transmembrane</keyword>
<organism evidence="3 4">
    <name type="scientific">Ictalurus punctatus</name>
    <name type="common">Channel catfish</name>
    <name type="synonym">Silurus punctatus</name>
    <dbReference type="NCBI Taxonomy" id="7998"/>
    <lineage>
        <taxon>Eukaryota</taxon>
        <taxon>Metazoa</taxon>
        <taxon>Chordata</taxon>
        <taxon>Craniata</taxon>
        <taxon>Vertebrata</taxon>
        <taxon>Euteleostomi</taxon>
        <taxon>Actinopterygii</taxon>
        <taxon>Neopterygii</taxon>
        <taxon>Teleostei</taxon>
        <taxon>Ostariophysi</taxon>
        <taxon>Siluriformes</taxon>
        <taxon>Ictaluridae</taxon>
        <taxon>Ictalurus</taxon>
    </lineage>
</organism>
<dbReference type="PANTHER" id="PTHR10151">
    <property type="entry name" value="ECTONUCLEOTIDE PYROPHOSPHATASE/PHOSPHODIESTERASE"/>
    <property type="match status" value="1"/>
</dbReference>
<gene>
    <name evidence="4" type="primary">enpp7.2</name>
</gene>
<dbReference type="Gene3D" id="3.40.720.10">
    <property type="entry name" value="Alkaline Phosphatase, subunit A"/>
    <property type="match status" value="1"/>
</dbReference>
<keyword evidence="1" id="KW-1133">Transmembrane helix</keyword>
<reference evidence="4" key="2">
    <citation type="submission" date="2025-08" db="UniProtKB">
        <authorList>
            <consortium name="RefSeq"/>
        </authorList>
    </citation>
    <scope>IDENTIFICATION</scope>
    <source>
        <tissue evidence="4">Blood</tissue>
    </source>
</reference>
<dbReference type="RefSeq" id="XP_017338274.1">
    <property type="nucleotide sequence ID" value="XM_017482785.3"/>
</dbReference>
<feature type="chain" id="PRO_5012632752" evidence="2">
    <location>
        <begin position="18"/>
        <end position="480"/>
    </location>
</feature>
<feature type="signal peptide" evidence="2">
    <location>
        <begin position="1"/>
        <end position="17"/>
    </location>
</feature>
<dbReference type="AlphaFoldDB" id="A0A2D0S691"/>
<name>A0A2D0S691_ICTPU</name>
<dbReference type="KEGG" id="ipu:108273510"/>
<keyword evidence="1" id="KW-0472">Membrane</keyword>
<dbReference type="STRING" id="7998.ENSIPUP00000018077"/>
<dbReference type="Proteomes" id="UP000221080">
    <property type="component" value="Chromosome 13"/>
</dbReference>
<accession>A0A2D0S691</accession>
<evidence type="ECO:0000313" key="4">
    <source>
        <dbReference type="RefSeq" id="XP_017338274.1"/>
    </source>
</evidence>
<evidence type="ECO:0000313" key="3">
    <source>
        <dbReference type="Proteomes" id="UP000221080"/>
    </source>
</evidence>
<dbReference type="InterPro" id="IPR002591">
    <property type="entry name" value="Phosphodiest/P_Trfase"/>
</dbReference>
<keyword evidence="3" id="KW-1185">Reference proteome</keyword>
<dbReference type="InterPro" id="IPR017850">
    <property type="entry name" value="Alkaline_phosphatase_core_sf"/>
</dbReference>
<dbReference type="OrthoDB" id="415411at2759"/>
<dbReference type="GeneID" id="108273510"/>
<keyword evidence="2" id="KW-0732">Signal</keyword>
<proteinExistence type="predicted"/>
<evidence type="ECO:0000256" key="1">
    <source>
        <dbReference type="SAM" id="Phobius"/>
    </source>
</evidence>
<dbReference type="Gene3D" id="3.30.1360.180">
    <property type="match status" value="1"/>
</dbReference>
<reference evidence="3" key="1">
    <citation type="journal article" date="2016" name="Nat. Commun.">
        <title>The channel catfish genome sequence provides insights into the evolution of scale formation in teleosts.</title>
        <authorList>
            <person name="Liu Z."/>
            <person name="Liu S."/>
            <person name="Yao J."/>
            <person name="Bao L."/>
            <person name="Zhang J."/>
            <person name="Li Y."/>
            <person name="Jiang C."/>
            <person name="Sun L."/>
            <person name="Wang R."/>
            <person name="Zhang Y."/>
            <person name="Zhou T."/>
            <person name="Zeng Q."/>
            <person name="Fu Q."/>
            <person name="Gao S."/>
            <person name="Li N."/>
            <person name="Koren S."/>
            <person name="Jiang Y."/>
            <person name="Zimin A."/>
            <person name="Xu P."/>
            <person name="Phillippy A.M."/>
            <person name="Geng X."/>
            <person name="Song L."/>
            <person name="Sun F."/>
            <person name="Li C."/>
            <person name="Wang X."/>
            <person name="Chen A."/>
            <person name="Jin Y."/>
            <person name="Yuan Z."/>
            <person name="Yang Y."/>
            <person name="Tan S."/>
            <person name="Peatman E."/>
            <person name="Lu J."/>
            <person name="Qin Z."/>
            <person name="Dunham R."/>
            <person name="Li Z."/>
            <person name="Sonstegard T."/>
            <person name="Feng J."/>
            <person name="Danzmann R.G."/>
            <person name="Schroeder S."/>
            <person name="Scheffler B."/>
            <person name="Duke M.V."/>
            <person name="Ballard L."/>
            <person name="Kucuktas H."/>
            <person name="Kaltenboeck L."/>
            <person name="Liu H."/>
            <person name="Armbruster J."/>
            <person name="Xie Y."/>
            <person name="Kirby M.L."/>
            <person name="Tian Y."/>
            <person name="Flanagan M.E."/>
            <person name="Mu W."/>
            <person name="Waldbieser G.C."/>
        </authorList>
    </citation>
    <scope>NUCLEOTIDE SEQUENCE [LARGE SCALE GENOMIC DNA]</scope>
    <source>
        <strain evidence="3">SDA103</strain>
    </source>
</reference>
<sequence>MLLTISLWLFAVSPALFAPVKEPCTTGRNKLLLISFDGFRWDYDRDVDTPNLDKMAQDGIKATYVIPPYITITSPSHFTLLTGRYIENHGVIHNMWFNTTTQEKKQYYMAQFVDDYWDNGSLPIWITAQRQGLKTGSLHFPGTAATYQNERVHVREVESQFYDYSNETDWRMNVDKVMGDWFKKQDLDYVSLYFGEPDETGHKYGPDSPERRDAVRKVDRTIGYIRDTVQKHGLADRLNIIITADHGMTTVLRGDGIKKIILSQIPGFSFQDIKFQLLDYGPNGMLLPKEGMLEKVYRVLKGAHPNLHVYKKEDMPARLHYSNHPRILPLLLYADPGYVISGILPVQTSKGEHGFDNQALDMKAFFRAVGPDFNKNRVVGPFETVNVYPLMCHLLGIKPEVNDGSLDNTRHLLVSGGQQCDSKEPNQMSIVIGVAVVVGFLVVVFIIVSLYNVFKRNRTNIRSHLKEKYEEKIDSKQTAM</sequence>
<dbReference type="PANTHER" id="PTHR10151:SF63">
    <property type="entry name" value="ECTONUCLEOTIDE PYROPHOSPHATASE_PHOSPHODIESTERASE FAMILY MEMBER 7"/>
    <property type="match status" value="1"/>
</dbReference>
<protein>
    <submittedName>
        <fullName evidence="4">Ectonucleotide pyrophosphatase/phosphodiesterase family member 7</fullName>
    </submittedName>
</protein>